<evidence type="ECO:0000313" key="2">
    <source>
        <dbReference type="EMBL" id="OAE29958.1"/>
    </source>
</evidence>
<dbReference type="InterPro" id="IPR050796">
    <property type="entry name" value="SCF_F-box_component"/>
</dbReference>
<dbReference type="SUPFAM" id="SSF81383">
    <property type="entry name" value="F-box domain"/>
    <property type="match status" value="1"/>
</dbReference>
<dbReference type="PANTHER" id="PTHR31672:SF2">
    <property type="entry name" value="F-BOX DOMAIN-CONTAINING PROTEIN"/>
    <property type="match status" value="1"/>
</dbReference>
<dbReference type="EMBL" id="LVLJ01001379">
    <property type="protein sequence ID" value="OAE29958.1"/>
    <property type="molecule type" value="Genomic_DNA"/>
</dbReference>
<name>A0A176W9Y8_MARPO</name>
<reference evidence="2" key="1">
    <citation type="submission" date="2016-03" db="EMBL/GenBank/DDBJ databases">
        <title>Mechanisms controlling the formation of the plant cell surface in tip-growing cells are functionally conserved among land plants.</title>
        <authorList>
            <person name="Honkanen S."/>
            <person name="Jones V.A."/>
            <person name="Morieri G."/>
            <person name="Champion C."/>
            <person name="Hetherington A.J."/>
            <person name="Kelly S."/>
            <person name="Saint-Marcoux D."/>
            <person name="Proust H."/>
            <person name="Prescott H."/>
            <person name="Dolan L."/>
        </authorList>
    </citation>
    <scope>NUCLEOTIDE SEQUENCE [LARGE SCALE GENOMIC DNA]</scope>
    <source>
        <tissue evidence="2">Whole gametophyte</tissue>
    </source>
</reference>
<gene>
    <name evidence="2" type="ORF">AXG93_669s1060</name>
</gene>
<dbReference type="Proteomes" id="UP000077202">
    <property type="component" value="Unassembled WGS sequence"/>
</dbReference>
<dbReference type="InterPro" id="IPR006527">
    <property type="entry name" value="F-box-assoc_dom_typ1"/>
</dbReference>
<comment type="caution">
    <text evidence="2">The sequence shown here is derived from an EMBL/GenBank/DDBJ whole genome shotgun (WGS) entry which is preliminary data.</text>
</comment>
<feature type="domain" description="F-box" evidence="1">
    <location>
        <begin position="191"/>
        <end position="229"/>
    </location>
</feature>
<dbReference type="SMART" id="SM00256">
    <property type="entry name" value="FBOX"/>
    <property type="match status" value="1"/>
</dbReference>
<evidence type="ECO:0000259" key="1">
    <source>
        <dbReference type="PROSITE" id="PS50181"/>
    </source>
</evidence>
<dbReference type="Gene3D" id="1.20.1280.50">
    <property type="match status" value="1"/>
</dbReference>
<proteinExistence type="predicted"/>
<keyword evidence="3" id="KW-1185">Reference proteome</keyword>
<protein>
    <recommendedName>
        <fullName evidence="1">F-box domain-containing protein</fullName>
    </recommendedName>
</protein>
<organism evidence="2 3">
    <name type="scientific">Marchantia polymorpha subsp. ruderalis</name>
    <dbReference type="NCBI Taxonomy" id="1480154"/>
    <lineage>
        <taxon>Eukaryota</taxon>
        <taxon>Viridiplantae</taxon>
        <taxon>Streptophyta</taxon>
        <taxon>Embryophyta</taxon>
        <taxon>Marchantiophyta</taxon>
        <taxon>Marchantiopsida</taxon>
        <taxon>Marchantiidae</taxon>
        <taxon>Marchantiales</taxon>
        <taxon>Marchantiaceae</taxon>
        <taxon>Marchantia</taxon>
    </lineage>
</organism>
<dbReference type="AlphaFoldDB" id="A0A176W9Y8"/>
<dbReference type="Pfam" id="PF07734">
    <property type="entry name" value="FBA_1"/>
    <property type="match status" value="1"/>
</dbReference>
<sequence>MDYGLVSLYHNAEPEKFWRQFLPIKCVAVAVAEGGTFYIVHVHHLDCHIPESWSTDSPSPPAKKFSCLSAWEDLRHDNLRHNLLWTFTPTLKAFVLWWLLQSADCCCGAVEGLLRWSIVVLFKRGTGSGNRIADHWPLHINRLPVTKSLLAFSHRHRLLVQRLYMEYRRHGYKEETKVKGPSRRRTEDDCSEDMPDLPPEIVWKILAKLPVLSLMRCREVCKQWKSTIEAPPLALLCESSKPVLLYNHPGHNPPGDQFNLQWKEAAKFNKWHLKFHNTVTNEWKEAPIPFTVKDNVEADTLVAADGGLLCFSSRRAPDCCVVYNPLSQQLRGIRLPIDLLPTLPKGALYESPFVYILFGMVVDRQSGNYQVVVSGIRQDVPQPTLIYDSELDLWKVCPGVPKLKTYLEESGVSLPRGEWRCRKRGVHCADNLYWFIHYENHDSLTVNGVLLRFNVVLETWDVLQESSLCYYSPEFHIVGYRGEVILCDWTDEDCHEGIGNFVIEDFGAEIRLMDEDLVDLNLDHKLKPESCWKEVFPYRCLAEGDNFYIVHRHQRAHDISSRVLVYKPNEPDDDKRFTWLSEWLVLSDENQLWTFTPTLRAFV</sequence>
<accession>A0A176W9Y8</accession>
<dbReference type="PANTHER" id="PTHR31672">
    <property type="entry name" value="BNACNNG10540D PROTEIN"/>
    <property type="match status" value="1"/>
</dbReference>
<dbReference type="PROSITE" id="PS50181">
    <property type="entry name" value="FBOX"/>
    <property type="match status" value="1"/>
</dbReference>
<dbReference type="Pfam" id="PF00646">
    <property type="entry name" value="F-box"/>
    <property type="match status" value="1"/>
</dbReference>
<dbReference type="InterPro" id="IPR036047">
    <property type="entry name" value="F-box-like_dom_sf"/>
</dbReference>
<dbReference type="InterPro" id="IPR001810">
    <property type="entry name" value="F-box_dom"/>
</dbReference>
<evidence type="ECO:0000313" key="3">
    <source>
        <dbReference type="Proteomes" id="UP000077202"/>
    </source>
</evidence>